<proteinExistence type="predicted"/>
<dbReference type="Proteomes" id="UP001164250">
    <property type="component" value="Chromosome 4"/>
</dbReference>
<keyword evidence="2" id="KW-1185">Reference proteome</keyword>
<name>A0ACC1BM86_9ROSI</name>
<sequence length="67" mass="7564">MTFPRYFLPTPSAALPSQQYYFFPTDYFYPRPQSVQLPTILRASPPLPILKTDASHNNSGASINKSD</sequence>
<evidence type="ECO:0000313" key="2">
    <source>
        <dbReference type="Proteomes" id="UP001164250"/>
    </source>
</evidence>
<gene>
    <name evidence="1" type="ORF">Patl1_20887</name>
</gene>
<comment type="caution">
    <text evidence="1">The sequence shown here is derived from an EMBL/GenBank/DDBJ whole genome shotgun (WGS) entry which is preliminary data.</text>
</comment>
<evidence type="ECO:0000313" key="1">
    <source>
        <dbReference type="EMBL" id="KAJ0100060.1"/>
    </source>
</evidence>
<dbReference type="EMBL" id="CM047900">
    <property type="protein sequence ID" value="KAJ0100060.1"/>
    <property type="molecule type" value="Genomic_DNA"/>
</dbReference>
<organism evidence="1 2">
    <name type="scientific">Pistacia atlantica</name>
    <dbReference type="NCBI Taxonomy" id="434234"/>
    <lineage>
        <taxon>Eukaryota</taxon>
        <taxon>Viridiplantae</taxon>
        <taxon>Streptophyta</taxon>
        <taxon>Embryophyta</taxon>
        <taxon>Tracheophyta</taxon>
        <taxon>Spermatophyta</taxon>
        <taxon>Magnoliopsida</taxon>
        <taxon>eudicotyledons</taxon>
        <taxon>Gunneridae</taxon>
        <taxon>Pentapetalae</taxon>
        <taxon>rosids</taxon>
        <taxon>malvids</taxon>
        <taxon>Sapindales</taxon>
        <taxon>Anacardiaceae</taxon>
        <taxon>Pistacia</taxon>
    </lineage>
</organism>
<protein>
    <submittedName>
        <fullName evidence="1">Uncharacterized protein</fullName>
    </submittedName>
</protein>
<reference evidence="2" key="1">
    <citation type="journal article" date="2023" name="G3 (Bethesda)">
        <title>Genome assembly and association tests identify interacting loci associated with vigor, precocity, and sex in interspecific pistachio rootstocks.</title>
        <authorList>
            <person name="Palmer W."/>
            <person name="Jacygrad E."/>
            <person name="Sagayaradj S."/>
            <person name="Cavanaugh K."/>
            <person name="Han R."/>
            <person name="Bertier L."/>
            <person name="Beede B."/>
            <person name="Kafkas S."/>
            <person name="Golino D."/>
            <person name="Preece J."/>
            <person name="Michelmore R."/>
        </authorList>
    </citation>
    <scope>NUCLEOTIDE SEQUENCE [LARGE SCALE GENOMIC DNA]</scope>
</reference>
<accession>A0ACC1BM86</accession>